<keyword evidence="4" id="KW-0808">Transferase</keyword>
<accession>A0A2A9EJL6</accession>
<dbReference type="PANTHER" id="PTHR30576:SF20">
    <property type="entry name" value="QUINOVOSAMINEPHOSPHOTRANSFERAE-RELATED"/>
    <property type="match status" value="1"/>
</dbReference>
<comment type="similarity">
    <text evidence="1">Belongs to the bacterial sugar transferase family.</text>
</comment>
<reference evidence="4 5" key="1">
    <citation type="submission" date="2017-10" db="EMBL/GenBank/DDBJ databases">
        <title>Sequencing the genomes of 1000 actinobacteria strains.</title>
        <authorList>
            <person name="Klenk H.-P."/>
        </authorList>
    </citation>
    <scope>NUCLEOTIDE SEQUENCE [LARGE SCALE GENOMIC DNA]</scope>
    <source>
        <strain evidence="4 5">DSM 21838</strain>
    </source>
</reference>
<keyword evidence="2" id="KW-1133">Transmembrane helix</keyword>
<keyword evidence="2" id="KW-0472">Membrane</keyword>
<evidence type="ECO:0000256" key="1">
    <source>
        <dbReference type="ARBA" id="ARBA00006464"/>
    </source>
</evidence>
<evidence type="ECO:0000256" key="2">
    <source>
        <dbReference type="SAM" id="Phobius"/>
    </source>
</evidence>
<keyword evidence="2" id="KW-0812">Transmembrane</keyword>
<name>A0A2A9EJL6_9MICO</name>
<dbReference type="GO" id="GO:0016780">
    <property type="term" value="F:phosphotransferase activity, for other substituted phosphate groups"/>
    <property type="evidence" value="ECO:0007669"/>
    <property type="project" value="TreeGrafter"/>
</dbReference>
<organism evidence="4 5">
    <name type="scientific">Georgenia soli</name>
    <dbReference type="NCBI Taxonomy" id="638953"/>
    <lineage>
        <taxon>Bacteria</taxon>
        <taxon>Bacillati</taxon>
        <taxon>Actinomycetota</taxon>
        <taxon>Actinomycetes</taxon>
        <taxon>Micrococcales</taxon>
        <taxon>Bogoriellaceae</taxon>
        <taxon>Georgenia</taxon>
    </lineage>
</organism>
<comment type="caution">
    <text evidence="4">The sequence shown here is derived from an EMBL/GenBank/DDBJ whole genome shotgun (WGS) entry which is preliminary data.</text>
</comment>
<dbReference type="EMBL" id="PDJI01000004">
    <property type="protein sequence ID" value="PFG39013.1"/>
    <property type="molecule type" value="Genomic_DNA"/>
</dbReference>
<proteinExistence type="inferred from homology"/>
<feature type="domain" description="Bacterial sugar transferase" evidence="3">
    <location>
        <begin position="9"/>
        <end position="200"/>
    </location>
</feature>
<evidence type="ECO:0000259" key="3">
    <source>
        <dbReference type="Pfam" id="PF02397"/>
    </source>
</evidence>
<evidence type="ECO:0000313" key="4">
    <source>
        <dbReference type="EMBL" id="PFG39013.1"/>
    </source>
</evidence>
<keyword evidence="5" id="KW-1185">Reference proteome</keyword>
<dbReference type="OrthoDB" id="9808602at2"/>
<feature type="transmembrane region" description="Helical" evidence="2">
    <location>
        <begin position="14"/>
        <end position="37"/>
    </location>
</feature>
<gene>
    <name evidence="4" type="ORF">ATJ97_1508</name>
</gene>
<dbReference type="InterPro" id="IPR003362">
    <property type="entry name" value="Bact_transf"/>
</dbReference>
<protein>
    <submittedName>
        <fullName evidence="4">Lipopolysaccharide/colanic/teichoic acid biosynthesis glycosyltransferase</fullName>
    </submittedName>
</protein>
<dbReference type="PANTHER" id="PTHR30576">
    <property type="entry name" value="COLANIC BIOSYNTHESIS UDP-GLUCOSE LIPID CARRIER TRANSFERASE"/>
    <property type="match status" value="1"/>
</dbReference>
<dbReference type="AlphaFoldDB" id="A0A2A9EJL6"/>
<dbReference type="Proteomes" id="UP000222106">
    <property type="component" value="Unassembled WGS sequence"/>
</dbReference>
<sequence>MTLTAPDLKRGCDILISCAALVALWPLLIAIAIAIKLDTRGPALFRQIRIGRTGQPFRIHKFRTMIAGAPGSLVSTSDDQRITRIGRILRATKLDELPQFIDVVAGHMSIVGPRPEVPAYVDCWPPQHREIILSIRPGITDPASIQLRHESDLLANAPEPDRYYREVLLPLKTSLYVQYVETRSLRGDLAIMFKTAAAVLRR</sequence>
<evidence type="ECO:0000313" key="5">
    <source>
        <dbReference type="Proteomes" id="UP000222106"/>
    </source>
</evidence>
<dbReference type="Pfam" id="PF02397">
    <property type="entry name" value="Bac_transf"/>
    <property type="match status" value="1"/>
</dbReference>